<organism evidence="3 4">
    <name type="scientific">Metschnikowia aff. pulcherrima</name>
    <dbReference type="NCBI Taxonomy" id="2163413"/>
    <lineage>
        <taxon>Eukaryota</taxon>
        <taxon>Fungi</taxon>
        <taxon>Dikarya</taxon>
        <taxon>Ascomycota</taxon>
        <taxon>Saccharomycotina</taxon>
        <taxon>Pichiomycetes</taxon>
        <taxon>Metschnikowiaceae</taxon>
        <taxon>Metschnikowia</taxon>
    </lineage>
</organism>
<evidence type="ECO:0000259" key="2">
    <source>
        <dbReference type="PROSITE" id="PS50174"/>
    </source>
</evidence>
<evidence type="ECO:0000313" key="4">
    <source>
        <dbReference type="Proteomes" id="UP000292447"/>
    </source>
</evidence>
<reference evidence="4" key="1">
    <citation type="submission" date="2019-03" db="EMBL/GenBank/DDBJ databases">
        <title>Snf2 controls pulcherriminic acid biosynthesis and connects pigmentation and antifungal activity of the yeast Metschnikowia pulcherrima.</title>
        <authorList>
            <person name="Gore-Lloyd D."/>
            <person name="Sumann I."/>
            <person name="Brachmann A.O."/>
            <person name="Schneeberger K."/>
            <person name="Ortiz-Merino R.A."/>
            <person name="Moreno-Beltran M."/>
            <person name="Schlaefli M."/>
            <person name="Kirner P."/>
            <person name="Santos Kron A."/>
            <person name="Wolfe K.H."/>
            <person name="Piel J."/>
            <person name="Ahrens C.H."/>
            <person name="Henk D."/>
            <person name="Freimoser F.M."/>
        </authorList>
    </citation>
    <scope>NUCLEOTIDE SEQUENCE [LARGE SCALE GENOMIC DNA]</scope>
    <source>
        <strain evidence="4">APC 1.2</strain>
    </source>
</reference>
<dbReference type="SMART" id="SM00443">
    <property type="entry name" value="G_patch"/>
    <property type="match status" value="1"/>
</dbReference>
<dbReference type="AlphaFoldDB" id="A0A4P6XLU4"/>
<name>A0A4P6XLU4_9ASCO</name>
<dbReference type="Pfam" id="PF01585">
    <property type="entry name" value="G-patch"/>
    <property type="match status" value="1"/>
</dbReference>
<dbReference type="PROSITE" id="PS50174">
    <property type="entry name" value="G_PATCH"/>
    <property type="match status" value="1"/>
</dbReference>
<accession>A0A4P6XLU4</accession>
<feature type="compositionally biased region" description="Basic and acidic residues" evidence="1">
    <location>
        <begin position="152"/>
        <end position="171"/>
    </location>
</feature>
<proteinExistence type="predicted"/>
<gene>
    <name evidence="3" type="primary">MPUL0B09910</name>
    <name evidence="3" type="ORF">METSCH_B09910</name>
</gene>
<dbReference type="GO" id="GO:0003676">
    <property type="term" value="F:nucleic acid binding"/>
    <property type="evidence" value="ECO:0007669"/>
    <property type="project" value="InterPro"/>
</dbReference>
<feature type="compositionally biased region" description="Acidic residues" evidence="1">
    <location>
        <begin position="45"/>
        <end position="66"/>
    </location>
</feature>
<feature type="region of interest" description="Disordered" evidence="1">
    <location>
        <begin position="1"/>
        <end position="84"/>
    </location>
</feature>
<dbReference type="EMBL" id="CP034457">
    <property type="protein sequence ID" value="QBM87779.1"/>
    <property type="molecule type" value="Genomic_DNA"/>
</dbReference>
<dbReference type="InterPro" id="IPR000467">
    <property type="entry name" value="G_patch_dom"/>
</dbReference>
<dbReference type="InterPro" id="IPR045211">
    <property type="entry name" value="TFP11/STIP/Ntr1"/>
</dbReference>
<dbReference type="PANTHER" id="PTHR23329">
    <property type="entry name" value="TUFTELIN-INTERACTING PROTEIN 11-RELATED"/>
    <property type="match status" value="1"/>
</dbReference>
<feature type="domain" description="G-patch" evidence="2">
    <location>
        <begin position="108"/>
        <end position="154"/>
    </location>
</feature>
<dbReference type="STRING" id="2163413.A0A4P6XLU4"/>
<protein>
    <submittedName>
        <fullName evidence="3">Tuftelin-interacting protein 11</fullName>
    </submittedName>
</protein>
<dbReference type="PANTHER" id="PTHR23329:SF1">
    <property type="entry name" value="TUFTELIN-INTERACTING PROTEIN 11"/>
    <property type="match status" value="1"/>
</dbReference>
<dbReference type="GO" id="GO:0071008">
    <property type="term" value="C:U2-type post-mRNA release spliceosomal complex"/>
    <property type="evidence" value="ECO:0007669"/>
    <property type="project" value="TreeGrafter"/>
</dbReference>
<evidence type="ECO:0000313" key="3">
    <source>
        <dbReference type="EMBL" id="QBM87779.1"/>
    </source>
</evidence>
<feature type="region of interest" description="Disordered" evidence="1">
    <location>
        <begin position="146"/>
        <end position="173"/>
    </location>
</feature>
<keyword evidence="4" id="KW-1185">Reference proteome</keyword>
<dbReference type="GO" id="GO:0000390">
    <property type="term" value="P:spliceosomal complex disassembly"/>
    <property type="evidence" value="ECO:0007669"/>
    <property type="project" value="InterPro"/>
</dbReference>
<dbReference type="Proteomes" id="UP000292447">
    <property type="component" value="Chromosome II"/>
</dbReference>
<evidence type="ECO:0000256" key="1">
    <source>
        <dbReference type="SAM" id="MobiDB-lite"/>
    </source>
</evidence>
<sequence>MTASKGGISFSAASGENPDKDFSGNENSGKPRMGMMSMAVSNEYSDLEEDDDEAEDEIDGIDDNDAENGSFGTPPYLKNQAQAGIGSNRKIVKNESNSNLEHNSMISQYGIGAKLLLGMGYKEGQGLGTRKNGISVPIETKLRPQGLGVGGIRERSTKHENDQSSDEEKPKTVTFSKPSYDLFAVIDDLERAGVPVPLHYKELSDSLSAGQTTLEVEQVYTKLSKVLTEVILIDEKAKALRLEIGHIETSLASDKTEQASVESLVNRLKVMGDNLGVTNMTSLLEDLVGEPYSMLPDIQSIFVSYAKAHVTWLFSSIDETAIHTLLQWAVLYRNLATQHLSTVLTPWDSMMLQLLKQAYSEYKGENTGPAYDLRFWLDSPVIIDSPLVEQIAVDETVIPKVKEIIALWDLSSGFDSRILEYLSEYAWDDSLRRHVVDIVADKYQAVFSQFWLDLASLENAWAHYEHEMKPVLEHFCQMGAILIAQYHEKRVDSLKQVMISKLVRFCQETPTDRLLDNLSMILDLQYSFGIVSLMQLEMLMLFTVLNPMIRHLRRLLEVGENPLPLFHTWQAQLASLSRKYPDMEALLLWYTNTAISDMHSFRKNRTFAVPLPSYNHDENPESELELLIQSEGKDNHASTYAFAALDLIVTFKDVVQQLCVQNNAVFQSTLHRDANMNEIWEIKFMDGKTTQCFISGDVLWVHEGLDFVPIDVTELLEFH</sequence>